<evidence type="ECO:0000313" key="2">
    <source>
        <dbReference type="Proteomes" id="UP000827721"/>
    </source>
</evidence>
<name>A0ABQ8IB13_9ROSI</name>
<evidence type="ECO:0008006" key="3">
    <source>
        <dbReference type="Google" id="ProtNLM"/>
    </source>
</evidence>
<proteinExistence type="predicted"/>
<accession>A0ABQ8IB13</accession>
<protein>
    <recommendedName>
        <fullName evidence="3">Retrovirus-related Pol polyprotein from transposon RE1</fullName>
    </recommendedName>
</protein>
<dbReference type="PANTHER" id="PTHR47481">
    <property type="match status" value="1"/>
</dbReference>
<organism evidence="1 2">
    <name type="scientific">Xanthoceras sorbifolium</name>
    <dbReference type="NCBI Taxonomy" id="99658"/>
    <lineage>
        <taxon>Eukaryota</taxon>
        <taxon>Viridiplantae</taxon>
        <taxon>Streptophyta</taxon>
        <taxon>Embryophyta</taxon>
        <taxon>Tracheophyta</taxon>
        <taxon>Spermatophyta</taxon>
        <taxon>Magnoliopsida</taxon>
        <taxon>eudicotyledons</taxon>
        <taxon>Gunneridae</taxon>
        <taxon>Pentapetalae</taxon>
        <taxon>rosids</taxon>
        <taxon>malvids</taxon>
        <taxon>Sapindales</taxon>
        <taxon>Sapindaceae</taxon>
        <taxon>Xanthoceroideae</taxon>
        <taxon>Xanthoceras</taxon>
    </lineage>
</organism>
<sequence>MITTPTITPTPPTTNENQLLTINTLVHAPLKRISSNHLLWKVQFEMLFIGYDLLGYIVGSKLCPPKTVTTNNIAIPNPAYNLWVRQDQLILNALIGSLSPILISFITRATTSREAWTVLTNTFAKPTRGRIKQTKNLFKYPTKGTITVTDFLHSVKARADELAILGASMEKENLTQKILDGLGDDYKELVRVVQARDTSITFDELHEKLLSFEASLLTNSKSELKIIFLSMAYLTSPLHNIYLNTMATPKEDTAILLKLASPYFLMLLFQPPSGLMLLLLLST</sequence>
<dbReference type="PANTHER" id="PTHR47481:SF22">
    <property type="entry name" value="RETROTRANSPOSON GAG DOMAIN-CONTAINING PROTEIN"/>
    <property type="match status" value="1"/>
</dbReference>
<keyword evidence="2" id="KW-1185">Reference proteome</keyword>
<evidence type="ECO:0000313" key="1">
    <source>
        <dbReference type="EMBL" id="KAH7573845.1"/>
    </source>
</evidence>
<dbReference type="Proteomes" id="UP000827721">
    <property type="component" value="Unassembled WGS sequence"/>
</dbReference>
<reference evidence="1 2" key="1">
    <citation type="submission" date="2021-02" db="EMBL/GenBank/DDBJ databases">
        <title>Plant Genome Project.</title>
        <authorList>
            <person name="Zhang R.-G."/>
        </authorList>
    </citation>
    <scope>NUCLEOTIDE SEQUENCE [LARGE SCALE GENOMIC DNA]</scope>
    <source>
        <tissue evidence="1">Leaves</tissue>
    </source>
</reference>
<dbReference type="EMBL" id="JAFEMO010000003">
    <property type="protein sequence ID" value="KAH7573845.1"/>
    <property type="molecule type" value="Genomic_DNA"/>
</dbReference>
<dbReference type="Pfam" id="PF14223">
    <property type="entry name" value="Retrotran_gag_2"/>
    <property type="match status" value="1"/>
</dbReference>
<comment type="caution">
    <text evidence="1">The sequence shown here is derived from an EMBL/GenBank/DDBJ whole genome shotgun (WGS) entry which is preliminary data.</text>
</comment>
<gene>
    <name evidence="1" type="ORF">JRO89_XS03G0214100</name>
</gene>